<dbReference type="PATRIC" id="fig|1629550.3.peg.3"/>
<reference evidence="2 3" key="1">
    <citation type="submission" date="2015-04" db="EMBL/GenBank/DDBJ databases">
        <title>Microcin producing Clostridium sp. JC272T.</title>
        <authorList>
            <person name="Jyothsna T."/>
            <person name="Sasikala C."/>
            <person name="Ramana C."/>
        </authorList>
    </citation>
    <scope>NUCLEOTIDE SEQUENCE [LARGE SCALE GENOMIC DNA]</scope>
    <source>
        <strain evidence="2 3">JC272</strain>
    </source>
</reference>
<dbReference type="OrthoDB" id="5396775at2"/>
<evidence type="ECO:0000313" key="3">
    <source>
        <dbReference type="Proteomes" id="UP000034407"/>
    </source>
</evidence>
<dbReference type="EMBL" id="LBBT01000001">
    <property type="protein sequence ID" value="KKY03031.1"/>
    <property type="molecule type" value="Genomic_DNA"/>
</dbReference>
<protein>
    <recommendedName>
        <fullName evidence="4">ABC transporter substrate-binding protein</fullName>
    </recommendedName>
</protein>
<proteinExistence type="inferred from homology"/>
<name>A0A0M3DLL3_9FIRM</name>
<dbReference type="RefSeq" id="WP_046821461.1">
    <property type="nucleotide sequence ID" value="NZ_JBCLWQ010000002.1"/>
</dbReference>
<organism evidence="2 3">
    <name type="scientific">Paraclostridium benzoelyticum</name>
    <dbReference type="NCBI Taxonomy" id="1629550"/>
    <lineage>
        <taxon>Bacteria</taxon>
        <taxon>Bacillati</taxon>
        <taxon>Bacillota</taxon>
        <taxon>Clostridia</taxon>
        <taxon>Peptostreptococcales</taxon>
        <taxon>Peptostreptococcaceae</taxon>
        <taxon>Paraclostridium</taxon>
    </lineage>
</organism>
<accession>A0A0M3DLL3</accession>
<dbReference type="Pfam" id="PF10087">
    <property type="entry name" value="DUF2325"/>
    <property type="match status" value="1"/>
</dbReference>
<dbReference type="Proteomes" id="UP000034407">
    <property type="component" value="Unassembled WGS sequence"/>
</dbReference>
<keyword evidence="3" id="KW-1185">Reference proteome</keyword>
<comment type="similarity">
    <text evidence="1">Belongs to the UPF0751 family.</text>
</comment>
<evidence type="ECO:0000256" key="1">
    <source>
        <dbReference type="ARBA" id="ARBA00007189"/>
    </source>
</evidence>
<evidence type="ECO:0008006" key="4">
    <source>
        <dbReference type="Google" id="ProtNLM"/>
    </source>
</evidence>
<gene>
    <name evidence="2" type="ORF">VN21_00015</name>
</gene>
<dbReference type="AlphaFoldDB" id="A0A0M3DLL3"/>
<dbReference type="InterPro" id="IPR016772">
    <property type="entry name" value="UCP020408"/>
</dbReference>
<evidence type="ECO:0000313" key="2">
    <source>
        <dbReference type="EMBL" id="KKY03031.1"/>
    </source>
</evidence>
<comment type="caution">
    <text evidence="2">The sequence shown here is derived from an EMBL/GenBank/DDBJ whole genome shotgun (WGS) entry which is preliminary data.</text>
</comment>
<sequence>MSVLVLGGHECMEKDYKSLLREKGYNTKIYTKMPSGLKKRIGNPDAIVLLMSTISHSMAELAIRDAKRKKIPVIKVKNSSKEAFYDCIKDIDKCVGDCSQCKLKCRS</sequence>